<evidence type="ECO:0000313" key="3">
    <source>
        <dbReference type="Proteomes" id="UP000703893"/>
    </source>
</evidence>
<evidence type="ECO:0008006" key="4">
    <source>
        <dbReference type="Google" id="ProtNLM"/>
    </source>
</evidence>
<feature type="compositionally biased region" description="Low complexity" evidence="1">
    <location>
        <begin position="68"/>
        <end position="81"/>
    </location>
</feature>
<dbReference type="SUPFAM" id="SSF49452">
    <property type="entry name" value="Starch-binding domain-like"/>
    <property type="match status" value="1"/>
</dbReference>
<protein>
    <recommendedName>
        <fullName evidence="4">Carboxypeptidase regulatory-like domain-containing protein</fullName>
    </recommendedName>
</protein>
<accession>A0A938BIA4</accession>
<sequence>MAALAAAYAGCNVEGTVSGLPRPRASKTPVVATLPSPGPSPSTRVTPKPALTGGVETAGSPGPGASGASGSPSASGSAGAPGRFQLASAQVSGIAGSVAVTVNDAAQSNASTITLLATSASEPQGESFLLTANPPGSGVFRGILSFERVYANDGTTASSAGNGKLAVYAEGNKAADTVTLKYGNDTTTLTYSEPASTVTGIVRVGGAARAKALVTLQKADGTGLATISRTDGDYAFYDVPSGRYVLTINVNGAVPVSATVAVP</sequence>
<proteinExistence type="predicted"/>
<comment type="caution">
    <text evidence="2">The sequence shown here is derived from an EMBL/GenBank/DDBJ whole genome shotgun (WGS) entry which is preliminary data.</text>
</comment>
<evidence type="ECO:0000256" key="1">
    <source>
        <dbReference type="SAM" id="MobiDB-lite"/>
    </source>
</evidence>
<feature type="region of interest" description="Disordered" evidence="1">
    <location>
        <begin position="15"/>
        <end position="81"/>
    </location>
</feature>
<dbReference type="Gene3D" id="2.60.40.1120">
    <property type="entry name" value="Carboxypeptidase-like, regulatory domain"/>
    <property type="match status" value="1"/>
</dbReference>
<organism evidence="2 3">
    <name type="scientific">Candidatus Tanganyikabacteria bacterium</name>
    <dbReference type="NCBI Taxonomy" id="2961651"/>
    <lineage>
        <taxon>Bacteria</taxon>
        <taxon>Bacillati</taxon>
        <taxon>Candidatus Sericytochromatia</taxon>
        <taxon>Candidatus Tanganyikabacteria</taxon>
    </lineage>
</organism>
<name>A0A938BIA4_9BACT</name>
<dbReference type="Proteomes" id="UP000703893">
    <property type="component" value="Unassembled WGS sequence"/>
</dbReference>
<dbReference type="AlphaFoldDB" id="A0A938BIA4"/>
<gene>
    <name evidence="2" type="ORF">FJZ00_03400</name>
</gene>
<dbReference type="GO" id="GO:0030246">
    <property type="term" value="F:carbohydrate binding"/>
    <property type="evidence" value="ECO:0007669"/>
    <property type="project" value="InterPro"/>
</dbReference>
<evidence type="ECO:0000313" key="2">
    <source>
        <dbReference type="EMBL" id="MBM3274172.1"/>
    </source>
</evidence>
<dbReference type="EMBL" id="VGJX01000141">
    <property type="protein sequence ID" value="MBM3274172.1"/>
    <property type="molecule type" value="Genomic_DNA"/>
</dbReference>
<dbReference type="InterPro" id="IPR013784">
    <property type="entry name" value="Carb-bd-like_fold"/>
</dbReference>
<reference evidence="2 3" key="1">
    <citation type="submission" date="2019-03" db="EMBL/GenBank/DDBJ databases">
        <title>Lake Tanganyika Metagenome-Assembled Genomes (MAGs).</title>
        <authorList>
            <person name="Tran P."/>
        </authorList>
    </citation>
    <scope>NUCLEOTIDE SEQUENCE [LARGE SCALE GENOMIC DNA]</scope>
    <source>
        <strain evidence="2">K_DeepCast_65m_m2_236</strain>
    </source>
</reference>